<dbReference type="InParanoid" id="A0A2K2A3S9"/>
<dbReference type="Proteomes" id="UP000006729">
    <property type="component" value="Chromosome 6"/>
</dbReference>
<accession>A0A2K2A3S9</accession>
<feature type="domain" description="DUF4218" evidence="2">
    <location>
        <begin position="2"/>
        <end position="43"/>
    </location>
</feature>
<dbReference type="PANTHER" id="PTHR48258:SF3">
    <property type="entry name" value="FK506-BINDING PROTEIN 4-LIKE ISOFORM X1"/>
    <property type="match status" value="1"/>
</dbReference>
<evidence type="ECO:0000259" key="2">
    <source>
        <dbReference type="Pfam" id="PF13960"/>
    </source>
</evidence>
<reference evidence="3 4" key="1">
    <citation type="journal article" date="2006" name="Science">
        <title>The genome of black cottonwood, Populus trichocarpa (Torr. &amp; Gray).</title>
        <authorList>
            <person name="Tuskan G.A."/>
            <person name="Difazio S."/>
            <person name="Jansson S."/>
            <person name="Bohlmann J."/>
            <person name="Grigoriev I."/>
            <person name="Hellsten U."/>
            <person name="Putnam N."/>
            <person name="Ralph S."/>
            <person name="Rombauts S."/>
            <person name="Salamov A."/>
            <person name="Schein J."/>
            <person name="Sterck L."/>
            <person name="Aerts A."/>
            <person name="Bhalerao R.R."/>
            <person name="Bhalerao R.P."/>
            <person name="Blaudez D."/>
            <person name="Boerjan W."/>
            <person name="Brun A."/>
            <person name="Brunner A."/>
            <person name="Busov V."/>
            <person name="Campbell M."/>
            <person name="Carlson J."/>
            <person name="Chalot M."/>
            <person name="Chapman J."/>
            <person name="Chen G.L."/>
            <person name="Cooper D."/>
            <person name="Coutinho P.M."/>
            <person name="Couturier J."/>
            <person name="Covert S."/>
            <person name="Cronk Q."/>
            <person name="Cunningham R."/>
            <person name="Davis J."/>
            <person name="Degroeve S."/>
            <person name="Dejardin A."/>
            <person name="Depamphilis C."/>
            <person name="Detter J."/>
            <person name="Dirks B."/>
            <person name="Dubchak I."/>
            <person name="Duplessis S."/>
            <person name="Ehlting J."/>
            <person name="Ellis B."/>
            <person name="Gendler K."/>
            <person name="Goodstein D."/>
            <person name="Gribskov M."/>
            <person name="Grimwood J."/>
            <person name="Groover A."/>
            <person name="Gunter L."/>
            <person name="Hamberger B."/>
            <person name="Heinze B."/>
            <person name="Helariutta Y."/>
            <person name="Henrissat B."/>
            <person name="Holligan D."/>
            <person name="Holt R."/>
            <person name="Huang W."/>
            <person name="Islam-Faridi N."/>
            <person name="Jones S."/>
            <person name="Jones-Rhoades M."/>
            <person name="Jorgensen R."/>
            <person name="Joshi C."/>
            <person name="Kangasjarvi J."/>
            <person name="Karlsson J."/>
            <person name="Kelleher C."/>
            <person name="Kirkpatrick R."/>
            <person name="Kirst M."/>
            <person name="Kohler A."/>
            <person name="Kalluri U."/>
            <person name="Larimer F."/>
            <person name="Leebens-Mack J."/>
            <person name="Leple J.C."/>
            <person name="Locascio P."/>
            <person name="Lou Y."/>
            <person name="Lucas S."/>
            <person name="Martin F."/>
            <person name="Montanini B."/>
            <person name="Napoli C."/>
            <person name="Nelson D.R."/>
            <person name="Nelson C."/>
            <person name="Nieminen K."/>
            <person name="Nilsson O."/>
            <person name="Pereda V."/>
            <person name="Peter G."/>
            <person name="Philippe R."/>
            <person name="Pilate G."/>
            <person name="Poliakov A."/>
            <person name="Razumovskaya J."/>
            <person name="Richardson P."/>
            <person name="Rinaldi C."/>
            <person name="Ritland K."/>
            <person name="Rouze P."/>
            <person name="Ryaboy D."/>
            <person name="Schmutz J."/>
            <person name="Schrader J."/>
            <person name="Segerman B."/>
            <person name="Shin H."/>
            <person name="Siddiqui A."/>
            <person name="Sterky F."/>
            <person name="Terry A."/>
            <person name="Tsai C.J."/>
            <person name="Uberbacher E."/>
            <person name="Unneberg P."/>
            <person name="Vahala J."/>
            <person name="Wall K."/>
            <person name="Wessler S."/>
            <person name="Yang G."/>
            <person name="Yin T."/>
            <person name="Douglas C."/>
            <person name="Marra M."/>
            <person name="Sandberg G."/>
            <person name="Van de Peer Y."/>
            <person name="Rokhsar D."/>
        </authorList>
    </citation>
    <scope>NUCLEOTIDE SEQUENCE [LARGE SCALE GENOMIC DNA]</scope>
    <source>
        <strain evidence="4">cv. Nisqually</strain>
    </source>
</reference>
<dbReference type="EMBL" id="CM009295">
    <property type="protein sequence ID" value="PNT32178.1"/>
    <property type="molecule type" value="Genomic_DNA"/>
</dbReference>
<dbReference type="STRING" id="3694.A0A2K2A3S9"/>
<dbReference type="AlphaFoldDB" id="A0A2K2A3S9"/>
<protein>
    <recommendedName>
        <fullName evidence="2">DUF4218 domain-containing protein</fullName>
    </recommendedName>
</protein>
<feature type="region of interest" description="Disordered" evidence="1">
    <location>
        <begin position="181"/>
        <end position="201"/>
    </location>
</feature>
<evidence type="ECO:0000313" key="4">
    <source>
        <dbReference type="Proteomes" id="UP000006729"/>
    </source>
</evidence>
<dbReference type="InterPro" id="IPR025452">
    <property type="entry name" value="DUF4218"/>
</dbReference>
<evidence type="ECO:0000313" key="3">
    <source>
        <dbReference type="EMBL" id="PNT32178.1"/>
    </source>
</evidence>
<proteinExistence type="predicted"/>
<dbReference type="Pfam" id="PF13960">
    <property type="entry name" value="DUF4218"/>
    <property type="match status" value="1"/>
</dbReference>
<sequence>MKLEMIFPPSFFDSMEHLPIHLPFEAKAGGPVQYRWMYPFERLDITVAMQPKNPKGKHFFDLLHPRQPPPSIEFFSALSTGQPLTVIFPSQLLPSPALTSPYLHRDFLLPLSHGLSLSPNTAAPPFPPTSSSSRPNRHRLPARRRSFLLLWLPHDFGSPKPPLIILFLPFSLGLQPSPTDLPSLTRAPTGAPSSAHGRHRRCRNEVGVKPPILHTSGLSAACVESVLLSPTGTECPQICPPAAAPLHSVACRANAISHRRPPPAEKGREKKPAAT</sequence>
<gene>
    <name evidence="3" type="ORF">POPTR_006G172300</name>
</gene>
<organism evidence="3 4">
    <name type="scientific">Populus trichocarpa</name>
    <name type="common">Western balsam poplar</name>
    <name type="synonym">Populus balsamifera subsp. trichocarpa</name>
    <dbReference type="NCBI Taxonomy" id="3694"/>
    <lineage>
        <taxon>Eukaryota</taxon>
        <taxon>Viridiplantae</taxon>
        <taxon>Streptophyta</taxon>
        <taxon>Embryophyta</taxon>
        <taxon>Tracheophyta</taxon>
        <taxon>Spermatophyta</taxon>
        <taxon>Magnoliopsida</taxon>
        <taxon>eudicotyledons</taxon>
        <taxon>Gunneridae</taxon>
        <taxon>Pentapetalae</taxon>
        <taxon>rosids</taxon>
        <taxon>fabids</taxon>
        <taxon>Malpighiales</taxon>
        <taxon>Salicaceae</taxon>
        <taxon>Saliceae</taxon>
        <taxon>Populus</taxon>
    </lineage>
</organism>
<keyword evidence="4" id="KW-1185">Reference proteome</keyword>
<evidence type="ECO:0000256" key="1">
    <source>
        <dbReference type="SAM" id="MobiDB-lite"/>
    </source>
</evidence>
<dbReference type="PANTHER" id="PTHR48258">
    <property type="entry name" value="DUF4218 DOMAIN-CONTAINING PROTEIN-RELATED"/>
    <property type="match status" value="1"/>
</dbReference>
<name>A0A2K2A3S9_POPTR</name>